<dbReference type="SUPFAM" id="SSF51569">
    <property type="entry name" value="Aldolase"/>
    <property type="match status" value="1"/>
</dbReference>
<sequence length="310" mass="33421">MTGRTTTLRGNWATLLLPIAADESIDFGRLAEEIDLLIAARVDGIYSNGTAGELHNQTEAEYAAIQALLAERCRAAGMQFVIGACQPDPSLARERVTLARDLGPAAIQVVLPDWWPVTEAEALDFLELMAEAADGVPLILYNPPHAKRVLAPDELGRLVRAVPAVAGIKLADGDDAWYAAAKRHLSGTALFVPGHHLATGKRHGVAAGAFSNVACLSPAGAQAWTDRMASDLDAALDLERRICRFMDQHVVPFRALHGYSNAALDKLLAAIGGWGPVGTRLRRPYRWIDEAEALRLRPIARSTMPELFAA</sequence>
<dbReference type="GO" id="GO:0008840">
    <property type="term" value="F:4-hydroxy-tetrahydrodipicolinate synthase activity"/>
    <property type="evidence" value="ECO:0007669"/>
    <property type="project" value="TreeGrafter"/>
</dbReference>
<feature type="active site" description="Schiff-base intermediate with substrate" evidence="4">
    <location>
        <position position="169"/>
    </location>
</feature>
<protein>
    <submittedName>
        <fullName evidence="5">Dihydrodipicolinate synthase family protein</fullName>
    </submittedName>
</protein>
<dbReference type="Gene3D" id="3.20.20.70">
    <property type="entry name" value="Aldolase class I"/>
    <property type="match status" value="1"/>
</dbReference>
<gene>
    <name evidence="5" type="ORF">JF625_28840</name>
</gene>
<dbReference type="InterPro" id="IPR013785">
    <property type="entry name" value="Aldolase_TIM"/>
</dbReference>
<comment type="similarity">
    <text evidence="1 3">Belongs to the DapA family.</text>
</comment>
<evidence type="ECO:0000256" key="3">
    <source>
        <dbReference type="PIRNR" id="PIRNR001365"/>
    </source>
</evidence>
<dbReference type="PANTHER" id="PTHR12128">
    <property type="entry name" value="DIHYDRODIPICOLINATE SYNTHASE"/>
    <property type="match status" value="1"/>
</dbReference>
<dbReference type="Pfam" id="PF00701">
    <property type="entry name" value="DHDPS"/>
    <property type="match status" value="1"/>
</dbReference>
<evidence type="ECO:0000256" key="1">
    <source>
        <dbReference type="ARBA" id="ARBA00007592"/>
    </source>
</evidence>
<evidence type="ECO:0000256" key="4">
    <source>
        <dbReference type="PIRSR" id="PIRSR001365-1"/>
    </source>
</evidence>
<dbReference type="AlphaFoldDB" id="A0A952KG83"/>
<name>A0A952KG83_9PROT</name>
<dbReference type="Proteomes" id="UP000700706">
    <property type="component" value="Unassembled WGS sequence"/>
</dbReference>
<dbReference type="PIRSF" id="PIRSF001365">
    <property type="entry name" value="DHDPS"/>
    <property type="match status" value="1"/>
</dbReference>
<reference evidence="5" key="1">
    <citation type="submission" date="2020-06" db="EMBL/GenBank/DDBJ databases">
        <title>Stable isotope informed genome-resolved metagenomics uncovers potential trophic interactions in rhizosphere soil.</title>
        <authorList>
            <person name="Starr E.P."/>
            <person name="Shi S."/>
            <person name="Blazewicz S.J."/>
            <person name="Koch B.J."/>
            <person name="Probst A.J."/>
            <person name="Hungate B.A."/>
            <person name="Pett-Ridge J."/>
            <person name="Firestone M.K."/>
            <person name="Banfield J.F."/>
        </authorList>
    </citation>
    <scope>NUCLEOTIDE SEQUENCE</scope>
    <source>
        <strain evidence="5">YM_69_17</strain>
    </source>
</reference>
<dbReference type="EMBL" id="JAEKLZ010000493">
    <property type="protein sequence ID" value="MBW8729143.1"/>
    <property type="molecule type" value="Genomic_DNA"/>
</dbReference>
<dbReference type="InterPro" id="IPR002220">
    <property type="entry name" value="DapA-like"/>
</dbReference>
<evidence type="ECO:0000256" key="2">
    <source>
        <dbReference type="ARBA" id="ARBA00023239"/>
    </source>
</evidence>
<organism evidence="5 6">
    <name type="scientific">Inquilinus limosus</name>
    <dbReference type="NCBI Taxonomy" id="171674"/>
    <lineage>
        <taxon>Bacteria</taxon>
        <taxon>Pseudomonadati</taxon>
        <taxon>Pseudomonadota</taxon>
        <taxon>Alphaproteobacteria</taxon>
        <taxon>Rhodospirillales</taxon>
        <taxon>Rhodospirillaceae</taxon>
        <taxon>Inquilinus</taxon>
    </lineage>
</organism>
<evidence type="ECO:0000313" key="5">
    <source>
        <dbReference type="EMBL" id="MBW8729143.1"/>
    </source>
</evidence>
<dbReference type="PANTHER" id="PTHR12128:SF66">
    <property type="entry name" value="4-HYDROXY-2-OXOGLUTARATE ALDOLASE, MITOCHONDRIAL"/>
    <property type="match status" value="1"/>
</dbReference>
<evidence type="ECO:0000313" key="6">
    <source>
        <dbReference type="Proteomes" id="UP000700706"/>
    </source>
</evidence>
<proteinExistence type="inferred from homology"/>
<dbReference type="CDD" id="cd00408">
    <property type="entry name" value="DHDPS-like"/>
    <property type="match status" value="1"/>
</dbReference>
<feature type="active site" description="Proton donor/acceptor" evidence="4">
    <location>
        <position position="141"/>
    </location>
</feature>
<accession>A0A952KG83</accession>
<keyword evidence="2 3" id="KW-0456">Lyase</keyword>
<dbReference type="SMART" id="SM01130">
    <property type="entry name" value="DHDPS"/>
    <property type="match status" value="1"/>
</dbReference>
<comment type="caution">
    <text evidence="5">The sequence shown here is derived from an EMBL/GenBank/DDBJ whole genome shotgun (WGS) entry which is preliminary data.</text>
</comment>